<evidence type="ECO:0000313" key="14">
    <source>
        <dbReference type="Proteomes" id="UP001497383"/>
    </source>
</evidence>
<evidence type="ECO:0000256" key="8">
    <source>
        <dbReference type="ARBA" id="ARBA00023136"/>
    </source>
</evidence>
<keyword evidence="5" id="KW-0547">Nucleotide-binding</keyword>
<feature type="transmembrane region" description="Helical" evidence="10">
    <location>
        <begin position="500"/>
        <end position="524"/>
    </location>
</feature>
<sequence length="1464" mass="162699">MKGLSLSGDCPFLDSLRSPLVSPDSNAISLCFFQACSLIASAVFAIFAIYQFASSVFSNHYGPFKIKYAFGSPFKLQSVGILQIIKLYLITIHMLLVVLSIGERATNADFALLVLVVLPFQVVEPTRSVVCSASTSLYWLYKSVFTGVIMWQKEMYSNAMTLTVEVCLFVSSLLIFTLESWFYRPSRELKQHYDLNGWHVATVHNFWSELTFFWLDATISKIYETQRIDVDETPPLHVDQQCQYTFGELKQRWTEAAETNSNKKKTSLLGIYLSIHRRQFVAMLILDLLAVVCNLTQAFLLQQLLLYTGESNTRPVVVGFSIATGIFACAVGKFTSLNRFAALHFKIRTQTYSSLGTFVYQKALSLSSESRKFKNTGEIINNLAVDVNKIALVAQYSFALNFPIRITIALVAIYRLLGVAAFFGFLTALVMVPLTSTVSASISSLIKRNMKIRDERLKLTSEILQSIKSIKLYAWEQPMLARLFKIRNESELSMARKVGIYNAISMFLWNTIPFAISVTCLIAFVKLTHLVLVPAVIFPALSLFDLLTDPISQLPDAIVAILEARVSFNRLYEFFNLPDCDSRVVKTKNVKGKDEISVSTSDATFNWSKDAVALQNINFTARQGQLTCIVGKVGSGKSALLKALLGDLQQTSGVVNVNGTVAYCAQQPWIQNATVKANILFGCKLDETYYNKVVKACQLISDLNILPDGDQTVVGEKGISLSGGQKARISLARAVYARADVILLDDVLSAVDAHVGKSIINEVLSSATGLLADKTVILATNAINVLQFSQEVYLIKNGTIAERGSWDQIKHDNSELAKLINEHSRKVEEHAEEEEEEVKVAEIVAPPLNAVKAPAELRTVQEQEKGAKGTVKFDVYYQYFKACNFPMILLYILIYGGNVFCTIAANYILKNWSEHNLEHDGNSQVVYYLSLYAAVGISGAACTLFAALIMWCYCILRGSKHFHDEMAKAVLRSPMQFFETTPLGRILNRFADDMNVIDQQLIWSILAVIDFGLLTVGLLGEVVYNLPMMGIVVVILVLVFNRIRVYFIASARELKRLLSACRSPLFSHLSESINGVDTIKAFDQEDKFKQDNNRITNTFIRVQYTTLCASRWLSMRLQTISAVIVYSSALFILSTVGTKHQISAGMAGFILINALSITGGLNMIVRGWADIEARSVSLERVIEYANLKPEAAEIVVDNRPPPHWPSHGAIKFENYYTKYRDNFDYVLKNINLDIKPGEKIGVVGRTGAGKSTLTMALFRIIEATSGGVAIDGIQTNAIGLFDLRSHLNIIPQDSNTVEGTVRENLDPLGKHDDARLWQVLQLAHLKAHVEQLTTTSFSPDGSECQCHGLDAMVFEGGSNLSAGQRQLLSLARALLNESTTLVLDEATASIDVETDRVVQNTIRSEFKDKTIVTIAHRLETIMDSDRVVVLEKGEVREFDTPAQLLKDTNSMFYSLCAKGGVLKN</sequence>
<accession>A0ABP0ZIL3</accession>
<evidence type="ECO:0000256" key="5">
    <source>
        <dbReference type="ARBA" id="ARBA00022741"/>
    </source>
</evidence>
<feature type="transmembrane region" description="Helical" evidence="10">
    <location>
        <begin position="929"/>
        <end position="956"/>
    </location>
</feature>
<keyword evidence="7 10" id="KW-1133">Transmembrane helix</keyword>
<keyword evidence="4" id="KW-0677">Repeat</keyword>
<feature type="transmembrane region" description="Helical" evidence="10">
    <location>
        <begin position="1142"/>
        <end position="1165"/>
    </location>
</feature>
<proteinExistence type="predicted"/>
<dbReference type="Gene3D" id="1.20.1560.10">
    <property type="entry name" value="ABC transporter type 1, transmembrane domain"/>
    <property type="match status" value="2"/>
</dbReference>
<dbReference type="RefSeq" id="XP_066829140.1">
    <property type="nucleotide sequence ID" value="XM_066972176.1"/>
</dbReference>
<feature type="transmembrane region" description="Helical" evidence="10">
    <location>
        <begin position="27"/>
        <end position="53"/>
    </location>
</feature>
<dbReference type="InterPro" id="IPR003439">
    <property type="entry name" value="ABC_transporter-like_ATP-bd"/>
</dbReference>
<feature type="transmembrane region" description="Helical" evidence="10">
    <location>
        <begin position="159"/>
        <end position="183"/>
    </location>
</feature>
<dbReference type="PANTHER" id="PTHR24223:SF443">
    <property type="entry name" value="MULTIDRUG-RESISTANCE LIKE PROTEIN 1, ISOFORM I"/>
    <property type="match status" value="1"/>
</dbReference>
<dbReference type="EMBL" id="OZ022407">
    <property type="protein sequence ID" value="CAK9437824.1"/>
    <property type="molecule type" value="Genomic_DNA"/>
</dbReference>
<feature type="transmembrane region" description="Helical" evidence="10">
    <location>
        <begin position="1026"/>
        <end position="1047"/>
    </location>
</feature>
<dbReference type="SUPFAM" id="SSF52540">
    <property type="entry name" value="P-loop containing nucleoside triphosphate hydrolases"/>
    <property type="match status" value="2"/>
</dbReference>
<dbReference type="CDD" id="cd18579">
    <property type="entry name" value="ABC_6TM_ABCC_D1"/>
    <property type="match status" value="1"/>
</dbReference>
<feature type="domain" description="ABC transmembrane type-1" evidence="12">
    <location>
        <begin position="288"/>
        <end position="563"/>
    </location>
</feature>
<feature type="transmembrane region" description="Helical" evidence="10">
    <location>
        <begin position="530"/>
        <end position="547"/>
    </location>
</feature>
<gene>
    <name evidence="13" type="ORF">LODBEIA_P22020</name>
</gene>
<evidence type="ECO:0000256" key="4">
    <source>
        <dbReference type="ARBA" id="ARBA00022737"/>
    </source>
</evidence>
<dbReference type="InterPro" id="IPR050173">
    <property type="entry name" value="ABC_transporter_C-like"/>
</dbReference>
<feature type="coiled-coil region" evidence="9">
    <location>
        <begin position="813"/>
        <end position="844"/>
    </location>
</feature>
<protein>
    <submittedName>
        <fullName evidence="13">Uncharacterized protein</fullName>
    </submittedName>
</protein>
<keyword evidence="14" id="KW-1185">Reference proteome</keyword>
<feature type="transmembrane region" description="Helical" evidence="10">
    <location>
        <begin position="280"/>
        <end position="304"/>
    </location>
</feature>
<evidence type="ECO:0000313" key="13">
    <source>
        <dbReference type="EMBL" id="CAK9437824.1"/>
    </source>
</evidence>
<evidence type="ECO:0000256" key="2">
    <source>
        <dbReference type="ARBA" id="ARBA00022448"/>
    </source>
</evidence>
<dbReference type="CDD" id="cd03250">
    <property type="entry name" value="ABCC_MRP_domain1"/>
    <property type="match status" value="1"/>
</dbReference>
<dbReference type="InterPro" id="IPR017871">
    <property type="entry name" value="ABC_transporter-like_CS"/>
</dbReference>
<dbReference type="InterPro" id="IPR011527">
    <property type="entry name" value="ABC1_TM_dom"/>
</dbReference>
<evidence type="ECO:0000256" key="1">
    <source>
        <dbReference type="ARBA" id="ARBA00004128"/>
    </source>
</evidence>
<dbReference type="CDD" id="cd03244">
    <property type="entry name" value="ABCC_MRP_domain2"/>
    <property type="match status" value="1"/>
</dbReference>
<keyword evidence="2" id="KW-0813">Transport</keyword>
<organism evidence="13 14">
    <name type="scientific">Lodderomyces beijingensis</name>
    <dbReference type="NCBI Taxonomy" id="1775926"/>
    <lineage>
        <taxon>Eukaryota</taxon>
        <taxon>Fungi</taxon>
        <taxon>Dikarya</taxon>
        <taxon>Ascomycota</taxon>
        <taxon>Saccharomycotina</taxon>
        <taxon>Pichiomycetes</taxon>
        <taxon>Debaryomycetaceae</taxon>
        <taxon>Candida/Lodderomyces clade</taxon>
        <taxon>Lodderomyces</taxon>
    </lineage>
</organism>
<dbReference type="InterPro" id="IPR003593">
    <property type="entry name" value="AAA+_ATPase"/>
</dbReference>
<feature type="transmembrane region" description="Helical" evidence="10">
    <location>
        <begin position="888"/>
        <end position="909"/>
    </location>
</feature>
<feature type="domain" description="ABC transporter" evidence="11">
    <location>
        <begin position="598"/>
        <end position="822"/>
    </location>
</feature>
<reference evidence="13 14" key="1">
    <citation type="submission" date="2024-03" db="EMBL/GenBank/DDBJ databases">
        <authorList>
            <person name="Brejova B."/>
        </authorList>
    </citation>
    <scope>NUCLEOTIDE SEQUENCE [LARGE SCALE GENOMIC DNA]</scope>
    <source>
        <strain evidence="13 14">CBS 14171</strain>
    </source>
</reference>
<dbReference type="Pfam" id="PF00005">
    <property type="entry name" value="ABC_tran"/>
    <property type="match status" value="2"/>
</dbReference>
<feature type="domain" description="ABC transmembrane type-1" evidence="12">
    <location>
        <begin position="889"/>
        <end position="1173"/>
    </location>
</feature>
<dbReference type="Proteomes" id="UP001497383">
    <property type="component" value="Chromosome 3"/>
</dbReference>
<evidence type="ECO:0000256" key="9">
    <source>
        <dbReference type="SAM" id="Coils"/>
    </source>
</evidence>
<keyword evidence="6" id="KW-0067">ATP-binding</keyword>
<feature type="domain" description="ABC transporter" evidence="11">
    <location>
        <begin position="1210"/>
        <end position="1457"/>
    </location>
</feature>
<keyword evidence="9" id="KW-0175">Coiled coil</keyword>
<evidence type="ECO:0000259" key="11">
    <source>
        <dbReference type="PROSITE" id="PS50893"/>
    </source>
</evidence>
<dbReference type="InterPro" id="IPR044746">
    <property type="entry name" value="ABCC_6TM_D1"/>
</dbReference>
<dbReference type="InterPro" id="IPR044726">
    <property type="entry name" value="ABCC_6TM_D2"/>
</dbReference>
<feature type="transmembrane region" description="Helical" evidence="10">
    <location>
        <begin position="423"/>
        <end position="446"/>
    </location>
</feature>
<evidence type="ECO:0000256" key="7">
    <source>
        <dbReference type="ARBA" id="ARBA00022989"/>
    </source>
</evidence>
<feature type="transmembrane region" description="Helical" evidence="10">
    <location>
        <begin position="1117"/>
        <end position="1136"/>
    </location>
</feature>
<dbReference type="CDD" id="cd18580">
    <property type="entry name" value="ABC_6TM_ABCC_D2"/>
    <property type="match status" value="1"/>
</dbReference>
<dbReference type="SMART" id="SM00382">
    <property type="entry name" value="AAA"/>
    <property type="match status" value="2"/>
</dbReference>
<dbReference type="PANTHER" id="PTHR24223">
    <property type="entry name" value="ATP-BINDING CASSETTE SUB-FAMILY C"/>
    <property type="match status" value="1"/>
</dbReference>
<dbReference type="Pfam" id="PF00664">
    <property type="entry name" value="ABC_membrane"/>
    <property type="match status" value="2"/>
</dbReference>
<dbReference type="PROSITE" id="PS00211">
    <property type="entry name" value="ABC_TRANSPORTER_1"/>
    <property type="match status" value="2"/>
</dbReference>
<dbReference type="PROSITE" id="PS50893">
    <property type="entry name" value="ABC_TRANSPORTER_2"/>
    <property type="match status" value="2"/>
</dbReference>
<dbReference type="InterPro" id="IPR036640">
    <property type="entry name" value="ABC1_TM_sf"/>
</dbReference>
<evidence type="ECO:0000256" key="10">
    <source>
        <dbReference type="SAM" id="Phobius"/>
    </source>
</evidence>
<feature type="transmembrane region" description="Helical" evidence="10">
    <location>
        <begin position="80"/>
        <end position="99"/>
    </location>
</feature>
<feature type="transmembrane region" description="Helical" evidence="10">
    <location>
        <begin position="398"/>
        <end position="417"/>
    </location>
</feature>
<evidence type="ECO:0000256" key="3">
    <source>
        <dbReference type="ARBA" id="ARBA00022692"/>
    </source>
</evidence>
<dbReference type="GeneID" id="92207398"/>
<comment type="subcellular location">
    <subcellularLocation>
        <location evidence="1">Vacuole membrane</location>
        <topology evidence="1">Multi-pass membrane protein</topology>
    </subcellularLocation>
</comment>
<dbReference type="InterPro" id="IPR027417">
    <property type="entry name" value="P-loop_NTPase"/>
</dbReference>
<evidence type="ECO:0000259" key="12">
    <source>
        <dbReference type="PROSITE" id="PS50929"/>
    </source>
</evidence>
<name>A0ABP0ZIL3_9ASCO</name>
<keyword evidence="8 10" id="KW-0472">Membrane</keyword>
<feature type="transmembrane region" description="Helical" evidence="10">
    <location>
        <begin position="1001"/>
        <end position="1020"/>
    </location>
</feature>
<keyword evidence="3 10" id="KW-0812">Transmembrane</keyword>
<dbReference type="SUPFAM" id="SSF90123">
    <property type="entry name" value="ABC transporter transmembrane region"/>
    <property type="match status" value="2"/>
</dbReference>
<feature type="transmembrane region" description="Helical" evidence="10">
    <location>
        <begin position="316"/>
        <end position="336"/>
    </location>
</feature>
<dbReference type="Gene3D" id="3.40.50.300">
    <property type="entry name" value="P-loop containing nucleotide triphosphate hydrolases"/>
    <property type="match status" value="2"/>
</dbReference>
<dbReference type="PROSITE" id="PS50929">
    <property type="entry name" value="ABC_TM1F"/>
    <property type="match status" value="2"/>
</dbReference>
<evidence type="ECO:0000256" key="6">
    <source>
        <dbReference type="ARBA" id="ARBA00022840"/>
    </source>
</evidence>